<evidence type="ECO:0000313" key="1">
    <source>
        <dbReference type="EMBL" id="NYE10212.1"/>
    </source>
</evidence>
<organism evidence="1 2">
    <name type="scientific">Actinomadura citrea</name>
    <dbReference type="NCBI Taxonomy" id="46158"/>
    <lineage>
        <taxon>Bacteria</taxon>
        <taxon>Bacillati</taxon>
        <taxon>Actinomycetota</taxon>
        <taxon>Actinomycetes</taxon>
        <taxon>Streptosporangiales</taxon>
        <taxon>Thermomonosporaceae</taxon>
        <taxon>Actinomadura</taxon>
    </lineage>
</organism>
<protein>
    <submittedName>
        <fullName evidence="1">Uncharacterized protein</fullName>
    </submittedName>
</protein>
<sequence length="38" mass="4033">MRPSAGQRVDQVHVGGRDLTDVDLVDASAHLVAHPPES</sequence>
<evidence type="ECO:0000313" key="2">
    <source>
        <dbReference type="Proteomes" id="UP000591272"/>
    </source>
</evidence>
<accession>A0A7Y9G591</accession>
<comment type="caution">
    <text evidence="1">The sequence shown here is derived from an EMBL/GenBank/DDBJ whole genome shotgun (WGS) entry which is preliminary data.</text>
</comment>
<dbReference type="Proteomes" id="UP000591272">
    <property type="component" value="Unassembled WGS sequence"/>
</dbReference>
<reference evidence="1 2" key="1">
    <citation type="submission" date="2020-07" db="EMBL/GenBank/DDBJ databases">
        <title>Sequencing the genomes of 1000 actinobacteria strains.</title>
        <authorList>
            <person name="Klenk H.-P."/>
        </authorList>
    </citation>
    <scope>NUCLEOTIDE SEQUENCE [LARGE SCALE GENOMIC DNA]</scope>
    <source>
        <strain evidence="1 2">DSM 43461</strain>
    </source>
</reference>
<gene>
    <name evidence="1" type="ORF">BJ999_000508</name>
</gene>
<dbReference type="AlphaFoldDB" id="A0A7Y9G591"/>
<keyword evidence="2" id="KW-1185">Reference proteome</keyword>
<dbReference type="EMBL" id="JACCBT010000001">
    <property type="protein sequence ID" value="NYE10212.1"/>
    <property type="molecule type" value="Genomic_DNA"/>
</dbReference>
<proteinExistence type="predicted"/>
<name>A0A7Y9G591_9ACTN</name>